<evidence type="ECO:0000256" key="4">
    <source>
        <dbReference type="ARBA" id="ARBA00022691"/>
    </source>
</evidence>
<evidence type="ECO:0000256" key="5">
    <source>
        <dbReference type="ARBA" id="ARBA00023098"/>
    </source>
</evidence>
<dbReference type="OrthoDB" id="9782855at2"/>
<dbReference type="GO" id="GO:0008610">
    <property type="term" value="P:lipid biosynthetic process"/>
    <property type="evidence" value="ECO:0007669"/>
    <property type="project" value="InterPro"/>
</dbReference>
<dbReference type="PANTHER" id="PTHR43667:SF1">
    <property type="entry name" value="CYCLOPROPANE-FATTY-ACYL-PHOSPHOLIPID SYNTHASE"/>
    <property type="match status" value="1"/>
</dbReference>
<comment type="caution">
    <text evidence="7">The sequence shown here is derived from an EMBL/GenBank/DDBJ whole genome shotgun (WGS) entry which is preliminary data.</text>
</comment>
<dbReference type="Proteomes" id="UP000283458">
    <property type="component" value="Unassembled WGS sequence"/>
</dbReference>
<dbReference type="EMBL" id="QYUL01000001">
    <property type="protein sequence ID" value="RJF83941.1"/>
    <property type="molecule type" value="Genomic_DNA"/>
</dbReference>
<dbReference type="Gene3D" id="3.40.50.150">
    <property type="entry name" value="Vaccinia Virus protein VP39"/>
    <property type="match status" value="1"/>
</dbReference>
<proteinExistence type="inferred from homology"/>
<dbReference type="InterPro" id="IPR003333">
    <property type="entry name" value="CMAS"/>
</dbReference>
<keyword evidence="5" id="KW-0443">Lipid metabolism</keyword>
<keyword evidence="8" id="KW-1185">Reference proteome</keyword>
<protein>
    <submittedName>
        <fullName evidence="7">Class I SAM-dependent methyltransferase</fullName>
    </submittedName>
</protein>
<keyword evidence="4" id="KW-0949">S-adenosyl-L-methionine</keyword>
<name>A0A418W1R9_9PROT</name>
<dbReference type="InterPro" id="IPR057206">
    <property type="entry name" value="DUF7884"/>
</dbReference>
<dbReference type="SUPFAM" id="SSF53335">
    <property type="entry name" value="S-adenosyl-L-methionine-dependent methyltransferases"/>
    <property type="match status" value="1"/>
</dbReference>
<reference evidence="7 8" key="1">
    <citation type="submission" date="2018-09" db="EMBL/GenBank/DDBJ databases">
        <authorList>
            <person name="Zhu H."/>
        </authorList>
    </citation>
    <scope>NUCLEOTIDE SEQUENCE [LARGE SCALE GENOMIC DNA]</scope>
    <source>
        <strain evidence="7 8">K2W22B-5</strain>
    </source>
</reference>
<dbReference type="GO" id="GO:0008168">
    <property type="term" value="F:methyltransferase activity"/>
    <property type="evidence" value="ECO:0007669"/>
    <property type="project" value="UniProtKB-KW"/>
</dbReference>
<dbReference type="PANTHER" id="PTHR43667">
    <property type="entry name" value="CYCLOPROPANE-FATTY-ACYL-PHOSPHOLIPID SYNTHASE"/>
    <property type="match status" value="1"/>
</dbReference>
<dbReference type="PIRSF" id="PIRSF003085">
    <property type="entry name" value="CMAS"/>
    <property type="match status" value="1"/>
</dbReference>
<dbReference type="RefSeq" id="WP_119829582.1">
    <property type="nucleotide sequence ID" value="NZ_QYUL01000001.1"/>
</dbReference>
<dbReference type="InterPro" id="IPR029063">
    <property type="entry name" value="SAM-dependent_MTases_sf"/>
</dbReference>
<evidence type="ECO:0000256" key="1">
    <source>
        <dbReference type="ARBA" id="ARBA00010815"/>
    </source>
</evidence>
<dbReference type="AlphaFoldDB" id="A0A418W1R9"/>
<gene>
    <name evidence="7" type="ORF">D3877_04785</name>
</gene>
<keyword evidence="2 7" id="KW-0489">Methyltransferase</keyword>
<dbReference type="GO" id="GO:0032259">
    <property type="term" value="P:methylation"/>
    <property type="evidence" value="ECO:0007669"/>
    <property type="project" value="UniProtKB-KW"/>
</dbReference>
<dbReference type="CDD" id="cd02440">
    <property type="entry name" value="AdoMet_MTases"/>
    <property type="match status" value="1"/>
</dbReference>
<organism evidence="7 8">
    <name type="scientific">Azospirillum cavernae</name>
    <dbReference type="NCBI Taxonomy" id="2320860"/>
    <lineage>
        <taxon>Bacteria</taxon>
        <taxon>Pseudomonadati</taxon>
        <taxon>Pseudomonadota</taxon>
        <taxon>Alphaproteobacteria</taxon>
        <taxon>Rhodospirillales</taxon>
        <taxon>Azospirillaceae</taxon>
        <taxon>Azospirillum</taxon>
    </lineage>
</organism>
<dbReference type="Pfam" id="PF25371">
    <property type="entry name" value="DUF7884"/>
    <property type="match status" value="1"/>
</dbReference>
<accession>A0A418W1R9</accession>
<evidence type="ECO:0000313" key="8">
    <source>
        <dbReference type="Proteomes" id="UP000283458"/>
    </source>
</evidence>
<comment type="similarity">
    <text evidence="1">Belongs to the CFA/CMAS family.</text>
</comment>
<evidence type="ECO:0000256" key="2">
    <source>
        <dbReference type="ARBA" id="ARBA00022603"/>
    </source>
</evidence>
<feature type="domain" description="DUF7884" evidence="6">
    <location>
        <begin position="16"/>
        <end position="70"/>
    </location>
</feature>
<evidence type="ECO:0000259" key="6">
    <source>
        <dbReference type="Pfam" id="PF25371"/>
    </source>
</evidence>
<dbReference type="Pfam" id="PF02353">
    <property type="entry name" value="CMAS"/>
    <property type="match status" value="1"/>
</dbReference>
<sequence>MLLDRLFAAAIGDAAIDLVTADGQRRRVGSGPPRLTLRLHDGSVGRDLLMNPRLRFGEAYMDGRLTVEGGTIYDALHLLMAGPEVQGALGWLREALSPVLRRLQQRNPLWRSRRNVAHHYDLSRTFYELILDPDLQYSCAYFSDPAMTLEQAQEAKKRHIMAKLRLEPGMRALDIGSGWGGLALHMARHCDVRVLGVTLSAEQLAVSRQRAAEAGLSDRVTFERLDYRELAAIEAGGFDRIVSVGMFEHVGAPHYPAFFNAVHQLLTKDGVALLHAIGRLDGPSATNPWIRTYIFPGGYSPALSEVLPAVESSGLLTTDIEILRLHYAETLRCWRRRFSANRPAIQALYDERFCRMWEFYMAGAELSFRVQGHMVFQIQMSRSLETVPLIRDYITDADRQAAASTVKAQTALETESVV</sequence>
<keyword evidence="3 7" id="KW-0808">Transferase</keyword>
<evidence type="ECO:0000313" key="7">
    <source>
        <dbReference type="EMBL" id="RJF83941.1"/>
    </source>
</evidence>
<evidence type="ECO:0000256" key="3">
    <source>
        <dbReference type="ARBA" id="ARBA00022679"/>
    </source>
</evidence>
<dbReference type="InterPro" id="IPR050723">
    <property type="entry name" value="CFA/CMAS"/>
</dbReference>